<reference evidence="1 2" key="1">
    <citation type="submission" date="2021-05" db="EMBL/GenBank/DDBJ databases">
        <title>A Polyphasic approach of four new species of the genus Ohtaekwangia: Ohtaekwangia histidinii sp. nov., Ohtaekwangia cretensis sp. nov., Ohtaekwangia indiensis sp. nov., Ohtaekwangia reichenbachii sp. nov. from diverse environment.</title>
        <authorList>
            <person name="Octaviana S."/>
        </authorList>
    </citation>
    <scope>NUCLEOTIDE SEQUENCE [LARGE SCALE GENOMIC DNA]</scope>
    <source>
        <strain evidence="1 2">PWU20</strain>
    </source>
</reference>
<sequence>MDFFNQMEELERLAAEYDSKHGAGKADEIIGSLMISHSTADQIKIFKKANGREIIIEVDDNLIDSIVIKYK</sequence>
<proteinExistence type="predicted"/>
<dbReference type="EMBL" id="JAHESD010000010">
    <property type="protein sequence ID" value="MBT1702944.1"/>
    <property type="molecule type" value="Genomic_DNA"/>
</dbReference>
<comment type="caution">
    <text evidence="1">The sequence shown here is derived from an EMBL/GenBank/DDBJ whole genome shotgun (WGS) entry which is preliminary data.</text>
</comment>
<accession>A0ABS5VQ19</accession>
<organism evidence="1 2">
    <name type="scientific">Chryseosolibacter indicus</name>
    <dbReference type="NCBI Taxonomy" id="2782351"/>
    <lineage>
        <taxon>Bacteria</taxon>
        <taxon>Pseudomonadati</taxon>
        <taxon>Bacteroidota</taxon>
        <taxon>Cytophagia</taxon>
        <taxon>Cytophagales</taxon>
        <taxon>Chryseotaleaceae</taxon>
        <taxon>Chryseosolibacter</taxon>
    </lineage>
</organism>
<name>A0ABS5VQ19_9BACT</name>
<keyword evidence="2" id="KW-1185">Reference proteome</keyword>
<dbReference type="Proteomes" id="UP000772618">
    <property type="component" value="Unassembled WGS sequence"/>
</dbReference>
<protein>
    <recommendedName>
        <fullName evidence="3">Phage protein</fullName>
    </recommendedName>
</protein>
<dbReference type="RefSeq" id="WP_254152914.1">
    <property type="nucleotide sequence ID" value="NZ_JAHESD010000010.1"/>
</dbReference>
<evidence type="ECO:0000313" key="1">
    <source>
        <dbReference type="EMBL" id="MBT1702944.1"/>
    </source>
</evidence>
<evidence type="ECO:0000313" key="2">
    <source>
        <dbReference type="Proteomes" id="UP000772618"/>
    </source>
</evidence>
<gene>
    <name evidence="1" type="ORF">KK060_06615</name>
</gene>
<evidence type="ECO:0008006" key="3">
    <source>
        <dbReference type="Google" id="ProtNLM"/>
    </source>
</evidence>